<reference evidence="1 2" key="1">
    <citation type="submission" date="2016-08" db="EMBL/GenBank/DDBJ databases">
        <title>Analysis of Carbohydrate Active Enzymes in Thermogemmatispora T81 Reveals Carbohydrate Degradation Ability.</title>
        <authorList>
            <person name="Tomazini A."/>
            <person name="Lal S."/>
            <person name="Stott M."/>
            <person name="Henrissat B."/>
            <person name="Polikarpov I."/>
            <person name="Sparling R."/>
            <person name="Levin D.B."/>
        </authorList>
    </citation>
    <scope>NUCLEOTIDE SEQUENCE [LARGE SCALE GENOMIC DNA]</scope>
    <source>
        <strain evidence="1 2">T81</strain>
    </source>
</reference>
<evidence type="ECO:0000313" key="2">
    <source>
        <dbReference type="Proteomes" id="UP000248706"/>
    </source>
</evidence>
<gene>
    <name evidence="1" type="ORF">A4R35_03755</name>
</gene>
<dbReference type="Gene3D" id="2.10.230.10">
    <property type="entry name" value="Heat shock protein DnaJ, cysteine-rich domain"/>
    <property type="match status" value="1"/>
</dbReference>
<dbReference type="Proteomes" id="UP000248706">
    <property type="component" value="Unassembled WGS sequence"/>
</dbReference>
<sequence>MGKRIICPNCRGTDFTADVPCDRCQGTGQVELIDDWGQRRTVKCFRCLGTGLLKEGDTRNMCGGSGEVEI</sequence>
<dbReference type="EMBL" id="MCIF01000002">
    <property type="protein sequence ID" value="RAQ94636.1"/>
    <property type="molecule type" value="Genomic_DNA"/>
</dbReference>
<organism evidence="1 2">
    <name type="scientific">Thermogemmatispora tikiterensis</name>
    <dbReference type="NCBI Taxonomy" id="1825093"/>
    <lineage>
        <taxon>Bacteria</taxon>
        <taxon>Bacillati</taxon>
        <taxon>Chloroflexota</taxon>
        <taxon>Ktedonobacteria</taxon>
        <taxon>Thermogemmatisporales</taxon>
        <taxon>Thermogemmatisporaceae</taxon>
        <taxon>Thermogemmatispora</taxon>
    </lineage>
</organism>
<name>A0A328VAE1_9CHLR</name>
<evidence type="ECO:0000313" key="1">
    <source>
        <dbReference type="EMBL" id="RAQ94636.1"/>
    </source>
</evidence>
<proteinExistence type="predicted"/>
<dbReference type="OrthoDB" id="427795at2"/>
<dbReference type="RefSeq" id="WP_112426703.1">
    <property type="nucleotide sequence ID" value="NZ_MCIF01000002.1"/>
</dbReference>
<protein>
    <recommendedName>
        <fullName evidence="3">CR-type domain-containing protein</fullName>
    </recommendedName>
</protein>
<dbReference type="AlphaFoldDB" id="A0A328VAE1"/>
<evidence type="ECO:0008006" key="3">
    <source>
        <dbReference type="Google" id="ProtNLM"/>
    </source>
</evidence>
<dbReference type="InterPro" id="IPR036410">
    <property type="entry name" value="HSP_DnaJ_Cys-rich_dom_sf"/>
</dbReference>
<dbReference type="SUPFAM" id="SSF57938">
    <property type="entry name" value="DnaJ/Hsp40 cysteine-rich domain"/>
    <property type="match status" value="1"/>
</dbReference>
<accession>A0A328VAE1</accession>
<comment type="caution">
    <text evidence="1">The sequence shown here is derived from an EMBL/GenBank/DDBJ whole genome shotgun (WGS) entry which is preliminary data.</text>
</comment>
<keyword evidence="2" id="KW-1185">Reference proteome</keyword>